<dbReference type="InterPro" id="IPR008271">
    <property type="entry name" value="Ser/Thr_kinase_AS"/>
</dbReference>
<dbReference type="GO" id="GO:0005524">
    <property type="term" value="F:ATP binding"/>
    <property type="evidence" value="ECO:0007669"/>
    <property type="project" value="InterPro"/>
</dbReference>
<keyword evidence="2" id="KW-0418">Kinase</keyword>
<dbReference type="PROSITE" id="PS00108">
    <property type="entry name" value="PROTEIN_KINASE_ST"/>
    <property type="match status" value="1"/>
</dbReference>
<dbReference type="GO" id="GO:0004674">
    <property type="term" value="F:protein serine/threonine kinase activity"/>
    <property type="evidence" value="ECO:0007669"/>
    <property type="project" value="TreeGrafter"/>
</dbReference>
<keyword evidence="2" id="KW-0808">Transferase</keyword>
<evidence type="ECO:0000313" key="3">
    <source>
        <dbReference type="Proteomes" id="UP000236333"/>
    </source>
</evidence>
<comment type="caution">
    <text evidence="2">The sequence shown here is derived from an EMBL/GenBank/DDBJ whole genome shotgun (WGS) entry which is preliminary data.</text>
</comment>
<accession>A0A2J8ACN7</accession>
<feature type="non-terminal residue" evidence="2">
    <location>
        <position position="117"/>
    </location>
</feature>
<keyword evidence="3" id="KW-1185">Reference proteome</keyword>
<evidence type="ECO:0000259" key="1">
    <source>
        <dbReference type="PROSITE" id="PS50011"/>
    </source>
</evidence>
<dbReference type="Gene3D" id="1.10.510.10">
    <property type="entry name" value="Transferase(Phosphotransferase) domain 1"/>
    <property type="match status" value="1"/>
</dbReference>
<dbReference type="InterPro" id="IPR011009">
    <property type="entry name" value="Kinase-like_dom_sf"/>
</dbReference>
<dbReference type="Pfam" id="PF00069">
    <property type="entry name" value="Pkinase"/>
    <property type="match status" value="1"/>
</dbReference>
<protein>
    <submittedName>
        <fullName evidence="2">Putative serine/threonine-protein kinase</fullName>
    </submittedName>
</protein>
<dbReference type="PANTHER" id="PTHR44329">
    <property type="entry name" value="SERINE/THREONINE-PROTEIN KINASE TNNI3K-RELATED"/>
    <property type="match status" value="1"/>
</dbReference>
<feature type="non-terminal residue" evidence="2">
    <location>
        <position position="1"/>
    </location>
</feature>
<dbReference type="Proteomes" id="UP000236333">
    <property type="component" value="Unassembled WGS sequence"/>
</dbReference>
<feature type="domain" description="Protein kinase" evidence="1">
    <location>
        <begin position="1"/>
        <end position="117"/>
    </location>
</feature>
<dbReference type="InterPro" id="IPR051681">
    <property type="entry name" value="Ser/Thr_Kinases-Pseudokinases"/>
</dbReference>
<gene>
    <name evidence="2" type="ORF">TSOC_002998</name>
</gene>
<dbReference type="SMART" id="SM00220">
    <property type="entry name" value="S_TKc"/>
    <property type="match status" value="1"/>
</dbReference>
<organism evidence="2 3">
    <name type="scientific">Tetrabaena socialis</name>
    <dbReference type="NCBI Taxonomy" id="47790"/>
    <lineage>
        <taxon>Eukaryota</taxon>
        <taxon>Viridiplantae</taxon>
        <taxon>Chlorophyta</taxon>
        <taxon>core chlorophytes</taxon>
        <taxon>Chlorophyceae</taxon>
        <taxon>CS clade</taxon>
        <taxon>Chlamydomonadales</taxon>
        <taxon>Tetrabaenaceae</taxon>
        <taxon>Tetrabaena</taxon>
    </lineage>
</organism>
<dbReference type="AlphaFoldDB" id="A0A2J8ACN7"/>
<reference evidence="2 3" key="1">
    <citation type="journal article" date="2017" name="Mol. Biol. Evol.">
        <title>The 4-celled Tetrabaena socialis nuclear genome reveals the essential components for genetic control of cell number at the origin of multicellularity in the volvocine lineage.</title>
        <authorList>
            <person name="Featherston J."/>
            <person name="Arakaki Y."/>
            <person name="Hanschen E.R."/>
            <person name="Ferris P.J."/>
            <person name="Michod R.E."/>
            <person name="Olson B.J.S.C."/>
            <person name="Nozaki H."/>
            <person name="Durand P.M."/>
        </authorList>
    </citation>
    <scope>NUCLEOTIDE SEQUENCE [LARGE SCALE GENOMIC DNA]</scope>
    <source>
        <strain evidence="2 3">NIES-571</strain>
    </source>
</reference>
<dbReference type="EMBL" id="PGGS01000061">
    <property type="protein sequence ID" value="PNH10285.1"/>
    <property type="molecule type" value="Genomic_DNA"/>
</dbReference>
<evidence type="ECO:0000313" key="2">
    <source>
        <dbReference type="EMBL" id="PNH10285.1"/>
    </source>
</evidence>
<sequence length="117" mass="12644">ELEILARCSHPNLVRVLAACMLPATPCLVMELCDTSLDKILYGKGALLPMPLVLHIATEVARGLAYLHPTIVHRDLKPGNVLLNGPWGERPAVKIADFGLSRLHNGVVLTQHPEAGT</sequence>
<dbReference type="OrthoDB" id="339325at2759"/>
<dbReference type="SUPFAM" id="SSF56112">
    <property type="entry name" value="Protein kinase-like (PK-like)"/>
    <property type="match status" value="1"/>
</dbReference>
<proteinExistence type="predicted"/>
<dbReference type="InterPro" id="IPR000719">
    <property type="entry name" value="Prot_kinase_dom"/>
</dbReference>
<name>A0A2J8ACN7_9CHLO</name>
<dbReference type="PANTHER" id="PTHR44329:SF214">
    <property type="entry name" value="PROTEIN KINASE DOMAIN-CONTAINING PROTEIN"/>
    <property type="match status" value="1"/>
</dbReference>
<dbReference type="PROSITE" id="PS50011">
    <property type="entry name" value="PROTEIN_KINASE_DOM"/>
    <property type="match status" value="1"/>
</dbReference>